<protein>
    <submittedName>
        <fullName evidence="2">Uncharacterized protein YdeI (YjbR/CyaY-like superfamily)</fullName>
    </submittedName>
</protein>
<accession>A0A495D1Q7</accession>
<dbReference type="InterPro" id="IPR016786">
    <property type="entry name" value="YdeI_bac"/>
</dbReference>
<dbReference type="SUPFAM" id="SSF159888">
    <property type="entry name" value="YdhG-like"/>
    <property type="match status" value="1"/>
</dbReference>
<reference evidence="2 3" key="1">
    <citation type="submission" date="2018-10" db="EMBL/GenBank/DDBJ databases">
        <title>Genomic Encyclopedia of Type Strains, Phase IV (KMG-IV): sequencing the most valuable type-strain genomes for metagenomic binning, comparative biology and taxonomic classification.</title>
        <authorList>
            <person name="Goeker M."/>
        </authorList>
    </citation>
    <scope>NUCLEOTIDE SEQUENCE [LARGE SCALE GENOMIC DNA]</scope>
    <source>
        <strain evidence="2 3">DSM 4734</strain>
    </source>
</reference>
<name>A0A495D1Q7_9PROT</name>
<gene>
    <name evidence="2" type="ORF">C7435_2571</name>
</gene>
<dbReference type="PIRSF" id="PIRSF021308">
    <property type="entry name" value="UCP021308"/>
    <property type="match status" value="1"/>
</dbReference>
<evidence type="ECO:0000313" key="2">
    <source>
        <dbReference type="EMBL" id="RKQ95468.1"/>
    </source>
</evidence>
<dbReference type="Proteomes" id="UP000273675">
    <property type="component" value="Unassembled WGS sequence"/>
</dbReference>
<dbReference type="RefSeq" id="WP_121211987.1">
    <property type="nucleotide sequence ID" value="NZ_RBIM01000006.1"/>
</dbReference>
<evidence type="ECO:0000313" key="3">
    <source>
        <dbReference type="Proteomes" id="UP000273675"/>
    </source>
</evidence>
<dbReference type="InterPro" id="IPR014922">
    <property type="entry name" value="YdhG-like"/>
</dbReference>
<evidence type="ECO:0000259" key="1">
    <source>
        <dbReference type="Pfam" id="PF08818"/>
    </source>
</evidence>
<comment type="caution">
    <text evidence="2">The sequence shown here is derived from an EMBL/GenBank/DDBJ whole genome shotgun (WGS) entry which is preliminary data.</text>
</comment>
<dbReference type="Pfam" id="PF13376">
    <property type="entry name" value="OmdA"/>
    <property type="match status" value="1"/>
</dbReference>
<dbReference type="EMBL" id="RBIM01000006">
    <property type="protein sequence ID" value="RKQ95468.1"/>
    <property type="molecule type" value="Genomic_DNA"/>
</dbReference>
<dbReference type="OrthoDB" id="214150at2"/>
<sequence length="206" mass="22839">MITDIEDFFAKGCGRCDRFATPDCVARIWSEGLDALRRICLDAGLAETVKWGHPCYMHAGRNIVLIGALRGDFRLNFFKSALMTDPEGLLERQGPNTRNPDTIRFAGPADVARLEPVLRAYLREAMDYAEQGLVPQQAPAEIVLPDELVDALDADPELAEAFHALTPGRQRSYVIHLSSAKTSATRLARIERCRGKIIAGKGFNER</sequence>
<proteinExistence type="predicted"/>
<dbReference type="AlphaFoldDB" id="A0A495D1Q7"/>
<dbReference type="Pfam" id="PF08818">
    <property type="entry name" value="DUF1801"/>
    <property type="match status" value="1"/>
</dbReference>
<feature type="domain" description="YdhG-like" evidence="1">
    <location>
        <begin position="29"/>
        <end position="126"/>
    </location>
</feature>
<organism evidence="2 3">
    <name type="scientific">Maricaulis maris</name>
    <dbReference type="NCBI Taxonomy" id="74318"/>
    <lineage>
        <taxon>Bacteria</taxon>
        <taxon>Pseudomonadati</taxon>
        <taxon>Pseudomonadota</taxon>
        <taxon>Alphaproteobacteria</taxon>
        <taxon>Maricaulales</taxon>
        <taxon>Maricaulaceae</taxon>
        <taxon>Maricaulis</taxon>
    </lineage>
</organism>